<dbReference type="Proteomes" id="UP000694388">
    <property type="component" value="Unplaced"/>
</dbReference>
<dbReference type="FunFam" id="3.30.160.60:FF:002343">
    <property type="entry name" value="Zinc finger protein 33A"/>
    <property type="match status" value="1"/>
</dbReference>
<protein>
    <recommendedName>
        <fullName evidence="10">C2H2-type domain-containing protein</fullName>
    </recommendedName>
</protein>
<dbReference type="PANTHER" id="PTHR23235:SF142">
    <property type="entry name" value="ZINC FINGER PROTEIN 384"/>
    <property type="match status" value="1"/>
</dbReference>
<feature type="domain" description="C2H2-type" evidence="10">
    <location>
        <begin position="94"/>
        <end position="121"/>
    </location>
</feature>
<keyword evidence="6" id="KW-0805">Transcription regulation</keyword>
<dbReference type="GeneTree" id="ENSGT01150000286918"/>
<keyword evidence="8" id="KW-0539">Nucleus</keyword>
<keyword evidence="7" id="KW-0804">Transcription</keyword>
<dbReference type="FunFam" id="3.30.160.60:FF:000060">
    <property type="entry name" value="zinc finger protein 436"/>
    <property type="match status" value="1"/>
</dbReference>
<dbReference type="Gene3D" id="3.30.160.60">
    <property type="entry name" value="Classic Zinc Finger"/>
    <property type="match status" value="3"/>
</dbReference>
<feature type="domain" description="C2H2-type" evidence="10">
    <location>
        <begin position="122"/>
        <end position="150"/>
    </location>
</feature>
<dbReference type="PROSITE" id="PS50157">
    <property type="entry name" value="ZINC_FINGER_C2H2_2"/>
    <property type="match status" value="3"/>
</dbReference>
<evidence type="ECO:0000256" key="5">
    <source>
        <dbReference type="ARBA" id="ARBA00022833"/>
    </source>
</evidence>
<evidence type="ECO:0000256" key="8">
    <source>
        <dbReference type="ARBA" id="ARBA00023242"/>
    </source>
</evidence>
<keyword evidence="5" id="KW-0862">Zinc</keyword>
<keyword evidence="2" id="KW-0479">Metal-binding</keyword>
<evidence type="ECO:0000256" key="1">
    <source>
        <dbReference type="ARBA" id="ARBA00004123"/>
    </source>
</evidence>
<dbReference type="SUPFAM" id="SSF57667">
    <property type="entry name" value="beta-beta-alpha zinc fingers"/>
    <property type="match status" value="2"/>
</dbReference>
<evidence type="ECO:0000256" key="3">
    <source>
        <dbReference type="ARBA" id="ARBA00022737"/>
    </source>
</evidence>
<evidence type="ECO:0000313" key="12">
    <source>
        <dbReference type="Proteomes" id="UP000694388"/>
    </source>
</evidence>
<evidence type="ECO:0000256" key="4">
    <source>
        <dbReference type="ARBA" id="ARBA00022771"/>
    </source>
</evidence>
<dbReference type="GO" id="GO:0000981">
    <property type="term" value="F:DNA-binding transcription factor activity, RNA polymerase II-specific"/>
    <property type="evidence" value="ECO:0007669"/>
    <property type="project" value="TreeGrafter"/>
</dbReference>
<feature type="domain" description="C2H2-type" evidence="10">
    <location>
        <begin position="66"/>
        <end position="93"/>
    </location>
</feature>
<dbReference type="OMA" id="RTSHAEC"/>
<dbReference type="Pfam" id="PF00096">
    <property type="entry name" value="zf-C2H2"/>
    <property type="match status" value="3"/>
</dbReference>
<dbReference type="GO" id="GO:0008270">
    <property type="term" value="F:zinc ion binding"/>
    <property type="evidence" value="ECO:0007669"/>
    <property type="project" value="UniProtKB-KW"/>
</dbReference>
<dbReference type="InterPro" id="IPR013087">
    <property type="entry name" value="Znf_C2H2_type"/>
</dbReference>
<organism evidence="11 12">
    <name type="scientific">Eptatretus burgeri</name>
    <name type="common">Inshore hagfish</name>
    <dbReference type="NCBI Taxonomy" id="7764"/>
    <lineage>
        <taxon>Eukaryota</taxon>
        <taxon>Metazoa</taxon>
        <taxon>Chordata</taxon>
        <taxon>Craniata</taxon>
        <taxon>Vertebrata</taxon>
        <taxon>Cyclostomata</taxon>
        <taxon>Myxini</taxon>
        <taxon>Myxiniformes</taxon>
        <taxon>Myxinidae</taxon>
        <taxon>Eptatretinae</taxon>
        <taxon>Eptatretus</taxon>
    </lineage>
</organism>
<dbReference type="GO" id="GO:0000978">
    <property type="term" value="F:RNA polymerase II cis-regulatory region sequence-specific DNA binding"/>
    <property type="evidence" value="ECO:0007669"/>
    <property type="project" value="TreeGrafter"/>
</dbReference>
<dbReference type="FunFam" id="3.30.160.60:FF:000218">
    <property type="entry name" value="Zinc finger protein 10"/>
    <property type="match status" value="1"/>
</dbReference>
<evidence type="ECO:0000256" key="2">
    <source>
        <dbReference type="ARBA" id="ARBA00022723"/>
    </source>
</evidence>
<proteinExistence type="predicted"/>
<sequence length="186" mass="20900">YLSSRTELKVQLNCSESDLVLEEVVQHAADDVQSHHKYCKPDKKQPTVSALLLMKEKGSKKSETPYGCKECGRAFMHKSSLAAHKRSHSGERPCACPECGKAFTERSHLTIHLRTHTGERPYNCKEECGKIFMYESRFLRHIKNHAAIQSALSTSPGILSCCPLVSHCSTHCKGTCTEIYFFHATE</sequence>
<evidence type="ECO:0000259" key="10">
    <source>
        <dbReference type="PROSITE" id="PS50157"/>
    </source>
</evidence>
<dbReference type="SMART" id="SM00355">
    <property type="entry name" value="ZnF_C2H2"/>
    <property type="match status" value="3"/>
</dbReference>
<dbReference type="Ensembl" id="ENSEBUT00000010732.1">
    <property type="protein sequence ID" value="ENSEBUP00000010189.1"/>
    <property type="gene ID" value="ENSEBUG00000006546.1"/>
</dbReference>
<comment type="subcellular location">
    <subcellularLocation>
        <location evidence="1">Nucleus</location>
    </subcellularLocation>
</comment>
<keyword evidence="4 9" id="KW-0863">Zinc-finger</keyword>
<evidence type="ECO:0000313" key="11">
    <source>
        <dbReference type="Ensembl" id="ENSEBUP00000010189.1"/>
    </source>
</evidence>
<keyword evidence="12" id="KW-1185">Reference proteome</keyword>
<evidence type="ECO:0000256" key="6">
    <source>
        <dbReference type="ARBA" id="ARBA00023015"/>
    </source>
</evidence>
<name>A0A8C4Q560_EPTBU</name>
<dbReference type="GO" id="GO:0005634">
    <property type="term" value="C:nucleus"/>
    <property type="evidence" value="ECO:0007669"/>
    <property type="project" value="UniProtKB-SubCell"/>
</dbReference>
<evidence type="ECO:0000256" key="9">
    <source>
        <dbReference type="PROSITE-ProRule" id="PRU00042"/>
    </source>
</evidence>
<dbReference type="InterPro" id="IPR036236">
    <property type="entry name" value="Znf_C2H2_sf"/>
</dbReference>
<reference evidence="11" key="1">
    <citation type="submission" date="2025-08" db="UniProtKB">
        <authorList>
            <consortium name="Ensembl"/>
        </authorList>
    </citation>
    <scope>IDENTIFICATION</scope>
</reference>
<evidence type="ECO:0000256" key="7">
    <source>
        <dbReference type="ARBA" id="ARBA00023163"/>
    </source>
</evidence>
<dbReference type="AlphaFoldDB" id="A0A8C4Q560"/>
<accession>A0A8C4Q560</accession>
<reference evidence="11" key="2">
    <citation type="submission" date="2025-09" db="UniProtKB">
        <authorList>
            <consortium name="Ensembl"/>
        </authorList>
    </citation>
    <scope>IDENTIFICATION</scope>
</reference>
<keyword evidence="3" id="KW-0677">Repeat</keyword>
<dbReference type="PANTHER" id="PTHR23235">
    <property type="entry name" value="KRUEPPEL-LIKE TRANSCRIPTION FACTOR"/>
    <property type="match status" value="1"/>
</dbReference>
<dbReference type="PROSITE" id="PS00028">
    <property type="entry name" value="ZINC_FINGER_C2H2_1"/>
    <property type="match status" value="3"/>
</dbReference>